<keyword evidence="2" id="KW-1185">Reference proteome</keyword>
<organism evidence="1 2">
    <name type="scientific">Ricinus communis</name>
    <name type="common">Castor bean</name>
    <dbReference type="NCBI Taxonomy" id="3988"/>
    <lineage>
        <taxon>Eukaryota</taxon>
        <taxon>Viridiplantae</taxon>
        <taxon>Streptophyta</taxon>
        <taxon>Embryophyta</taxon>
        <taxon>Tracheophyta</taxon>
        <taxon>Spermatophyta</taxon>
        <taxon>Magnoliopsida</taxon>
        <taxon>eudicotyledons</taxon>
        <taxon>Gunneridae</taxon>
        <taxon>Pentapetalae</taxon>
        <taxon>rosids</taxon>
        <taxon>fabids</taxon>
        <taxon>Malpighiales</taxon>
        <taxon>Euphorbiaceae</taxon>
        <taxon>Acalyphoideae</taxon>
        <taxon>Acalypheae</taxon>
        <taxon>Ricinus</taxon>
    </lineage>
</organism>
<name>B9SUB0_RICCO</name>
<dbReference type="EMBL" id="EQ974144">
    <property type="protein sequence ID" value="EEF32813.1"/>
    <property type="molecule type" value="Genomic_DNA"/>
</dbReference>
<reference evidence="2" key="1">
    <citation type="journal article" date="2010" name="Nat. Biotechnol.">
        <title>Draft genome sequence of the oilseed species Ricinus communis.</title>
        <authorList>
            <person name="Chan A.P."/>
            <person name="Crabtree J."/>
            <person name="Zhao Q."/>
            <person name="Lorenzi H."/>
            <person name="Orvis J."/>
            <person name="Puiu D."/>
            <person name="Melake-Berhan A."/>
            <person name="Jones K.M."/>
            <person name="Redman J."/>
            <person name="Chen G."/>
            <person name="Cahoon E.B."/>
            <person name="Gedil M."/>
            <person name="Stanke M."/>
            <person name="Haas B.J."/>
            <person name="Wortman J.R."/>
            <person name="Fraser-Liggett C.M."/>
            <person name="Ravel J."/>
            <person name="Rabinowicz P.D."/>
        </authorList>
    </citation>
    <scope>NUCLEOTIDE SEQUENCE [LARGE SCALE GENOMIC DNA]</scope>
    <source>
        <strain evidence="2">cv. Hale</strain>
    </source>
</reference>
<proteinExistence type="predicted"/>
<dbReference type="InParanoid" id="B9SUB0"/>
<evidence type="ECO:0000313" key="1">
    <source>
        <dbReference type="EMBL" id="EEF32813.1"/>
    </source>
</evidence>
<dbReference type="Proteomes" id="UP000008311">
    <property type="component" value="Unassembled WGS sequence"/>
</dbReference>
<sequence>MQESGPPQPMDLEKAMIIGRQSLSTIIYFHPLQEAVCKQQTESALLHLCIQPPTPRRLFETVASQLTLIKPIGGRLHFTIPLYG</sequence>
<accession>B9SUB0</accession>
<evidence type="ECO:0000313" key="2">
    <source>
        <dbReference type="Proteomes" id="UP000008311"/>
    </source>
</evidence>
<dbReference type="AlphaFoldDB" id="B9SUB0"/>
<protein>
    <submittedName>
        <fullName evidence="1">Uncharacterized protein</fullName>
    </submittedName>
</protein>
<gene>
    <name evidence="1" type="ORF">RCOM_0228840</name>
</gene>